<evidence type="ECO:0008006" key="3">
    <source>
        <dbReference type="Google" id="ProtNLM"/>
    </source>
</evidence>
<dbReference type="PANTHER" id="PTHR32432:SF3">
    <property type="entry name" value="ETHANOLAMINE UTILIZATION PROTEIN EUTJ"/>
    <property type="match status" value="1"/>
</dbReference>
<dbReference type="SUPFAM" id="SSF53067">
    <property type="entry name" value="Actin-like ATPase domain"/>
    <property type="match status" value="1"/>
</dbReference>
<dbReference type="STRING" id="1324314.BVG16_05805"/>
<dbReference type="PANTHER" id="PTHR32432">
    <property type="entry name" value="CELL DIVISION PROTEIN FTSA-RELATED"/>
    <property type="match status" value="1"/>
</dbReference>
<comment type="caution">
    <text evidence="1">The sequence shown here is derived from an EMBL/GenBank/DDBJ whole genome shotgun (WGS) entry which is preliminary data.</text>
</comment>
<name>A0A1T2XLD6_9BACL</name>
<accession>A0A1T2XLD6</accession>
<evidence type="ECO:0000313" key="1">
    <source>
        <dbReference type="EMBL" id="OPA80628.1"/>
    </source>
</evidence>
<organism evidence="1 2">
    <name type="scientific">Paenibacillus selenitireducens</name>
    <dbReference type="NCBI Taxonomy" id="1324314"/>
    <lineage>
        <taxon>Bacteria</taxon>
        <taxon>Bacillati</taxon>
        <taxon>Bacillota</taxon>
        <taxon>Bacilli</taxon>
        <taxon>Bacillales</taxon>
        <taxon>Paenibacillaceae</taxon>
        <taxon>Paenibacillus</taxon>
    </lineage>
</organism>
<dbReference type="AlphaFoldDB" id="A0A1T2XLD6"/>
<dbReference type="Proteomes" id="UP000190188">
    <property type="component" value="Unassembled WGS sequence"/>
</dbReference>
<proteinExistence type="predicted"/>
<gene>
    <name evidence="1" type="ORF">BVG16_05805</name>
</gene>
<dbReference type="InterPro" id="IPR005883">
    <property type="entry name" value="PilM"/>
</dbReference>
<dbReference type="EMBL" id="MSZX01000002">
    <property type="protein sequence ID" value="OPA80628.1"/>
    <property type="molecule type" value="Genomic_DNA"/>
</dbReference>
<reference evidence="1 2" key="1">
    <citation type="submission" date="2017-01" db="EMBL/GenBank/DDBJ databases">
        <title>Genome analysis of Paenibacillus selenitrireducens ES3-24.</title>
        <authorList>
            <person name="Xu D."/>
            <person name="Yao R."/>
            <person name="Zheng S."/>
        </authorList>
    </citation>
    <scope>NUCLEOTIDE SEQUENCE [LARGE SCALE GENOMIC DNA]</scope>
    <source>
        <strain evidence="1 2">ES3-24</strain>
    </source>
</reference>
<dbReference type="Pfam" id="PF11104">
    <property type="entry name" value="PilM_2"/>
    <property type="match status" value="1"/>
</dbReference>
<dbReference type="InterPro" id="IPR050696">
    <property type="entry name" value="FtsA/MreB"/>
</dbReference>
<protein>
    <recommendedName>
        <fullName evidence="3">Pilus assembly protein PilM</fullName>
    </recommendedName>
</protein>
<sequence length="325" mass="37547">MVSLMIKDHVIRYMDAKRPNLRGATAFGEYDLPSGIIHEGRIAEPDRLRTILKDCIQKWKLKDREVQFIVPDSVVIVRKIEISAEIEEEEIKGHLYLELGTNIHLPFEDPIFDIDFLGRSDEKQEILLFAAPEQIVNEYAQILTSAGLKPVAADVSSLAIYRLFYKVNDELELDIVSEAPVLSVQFDLQTVTVGVIHKHKLMLLRQFRMNLSIDNWERQTNKRDVNTPVWIGDESYLTYEINVMIGEIQRVISFYRSVTNHHEDEIETIILTGDYPYLEDIATNLHQHFEKMPFTFSKELFETQSKELVPPKYYLPLGLALKGGV</sequence>
<evidence type="ECO:0000313" key="2">
    <source>
        <dbReference type="Proteomes" id="UP000190188"/>
    </source>
</evidence>
<dbReference type="Gene3D" id="3.30.1490.300">
    <property type="match status" value="1"/>
</dbReference>
<dbReference type="InterPro" id="IPR043129">
    <property type="entry name" value="ATPase_NBD"/>
</dbReference>
<dbReference type="Gene3D" id="3.30.420.40">
    <property type="match status" value="2"/>
</dbReference>
<keyword evidence="2" id="KW-1185">Reference proteome</keyword>